<comment type="caution">
    <text evidence="10">The sequence shown here is derived from an EMBL/GenBank/DDBJ whole genome shotgun (WGS) entry which is preliminary data.</text>
</comment>
<feature type="binding site" evidence="8">
    <location>
        <position position="6"/>
    </location>
    <ligand>
        <name>Mg(2+)</name>
        <dbReference type="ChEBI" id="CHEBI:18420"/>
    </ligand>
</feature>
<dbReference type="Pfam" id="PF01850">
    <property type="entry name" value="PIN"/>
    <property type="match status" value="1"/>
</dbReference>
<dbReference type="InterPro" id="IPR022907">
    <property type="entry name" value="VapC_family"/>
</dbReference>
<evidence type="ECO:0000256" key="6">
    <source>
        <dbReference type="ARBA" id="ARBA00022842"/>
    </source>
</evidence>
<dbReference type="OrthoDB" id="9815354at2"/>
<evidence type="ECO:0000256" key="5">
    <source>
        <dbReference type="ARBA" id="ARBA00022801"/>
    </source>
</evidence>
<evidence type="ECO:0000313" key="11">
    <source>
        <dbReference type="Proteomes" id="UP000320209"/>
    </source>
</evidence>
<dbReference type="PANTHER" id="PTHR33653:SF1">
    <property type="entry name" value="RIBONUCLEASE VAPC2"/>
    <property type="match status" value="1"/>
</dbReference>
<comment type="function">
    <text evidence="8">Toxic component of a toxin-antitoxin (TA) system. An RNase.</text>
</comment>
<dbReference type="RefSeq" id="WP_141778484.1">
    <property type="nucleotide sequence ID" value="NZ_VFOV01000001.1"/>
</dbReference>
<organism evidence="10 11">
    <name type="scientific">Nocardioides albertanoniae</name>
    <dbReference type="NCBI Taxonomy" id="1175486"/>
    <lineage>
        <taxon>Bacteria</taxon>
        <taxon>Bacillati</taxon>
        <taxon>Actinomycetota</taxon>
        <taxon>Actinomycetes</taxon>
        <taxon>Propionibacteriales</taxon>
        <taxon>Nocardioidaceae</taxon>
        <taxon>Nocardioides</taxon>
    </lineage>
</organism>
<accession>A0A543A0Y2</accession>
<evidence type="ECO:0000256" key="8">
    <source>
        <dbReference type="HAMAP-Rule" id="MF_00265"/>
    </source>
</evidence>
<dbReference type="Proteomes" id="UP000320209">
    <property type="component" value="Unassembled WGS sequence"/>
</dbReference>
<dbReference type="GO" id="GO:0090729">
    <property type="term" value="F:toxin activity"/>
    <property type="evidence" value="ECO:0007669"/>
    <property type="project" value="UniProtKB-KW"/>
</dbReference>
<dbReference type="CDD" id="cd18746">
    <property type="entry name" value="PIN_VapC4-5_FitB-like"/>
    <property type="match status" value="1"/>
</dbReference>
<keyword evidence="3 8" id="KW-0540">Nuclease</keyword>
<reference evidence="10 11" key="1">
    <citation type="submission" date="2019-06" db="EMBL/GenBank/DDBJ databases">
        <title>Sequencing the genomes of 1000 actinobacteria strains.</title>
        <authorList>
            <person name="Klenk H.-P."/>
        </authorList>
    </citation>
    <scope>NUCLEOTIDE SEQUENCE [LARGE SCALE GENOMIC DNA]</scope>
    <source>
        <strain evidence="10 11">DSM 25218</strain>
    </source>
</reference>
<dbReference type="GO" id="GO:0004540">
    <property type="term" value="F:RNA nuclease activity"/>
    <property type="evidence" value="ECO:0007669"/>
    <property type="project" value="InterPro"/>
</dbReference>
<dbReference type="EC" id="3.1.-.-" evidence="8"/>
<dbReference type="GO" id="GO:0000287">
    <property type="term" value="F:magnesium ion binding"/>
    <property type="evidence" value="ECO:0007669"/>
    <property type="project" value="UniProtKB-UniRule"/>
</dbReference>
<dbReference type="SUPFAM" id="SSF88723">
    <property type="entry name" value="PIN domain-like"/>
    <property type="match status" value="1"/>
</dbReference>
<dbReference type="InterPro" id="IPR002716">
    <property type="entry name" value="PIN_dom"/>
</dbReference>
<feature type="binding site" evidence="8">
    <location>
        <position position="102"/>
    </location>
    <ligand>
        <name>Mg(2+)</name>
        <dbReference type="ChEBI" id="CHEBI:18420"/>
    </ligand>
</feature>
<evidence type="ECO:0000256" key="1">
    <source>
        <dbReference type="ARBA" id="ARBA00001946"/>
    </source>
</evidence>
<evidence type="ECO:0000256" key="2">
    <source>
        <dbReference type="ARBA" id="ARBA00022649"/>
    </source>
</evidence>
<dbReference type="Gene3D" id="3.40.50.1010">
    <property type="entry name" value="5'-nuclease"/>
    <property type="match status" value="1"/>
</dbReference>
<dbReference type="AlphaFoldDB" id="A0A543A0Y2"/>
<keyword evidence="6 8" id="KW-0460">Magnesium</keyword>
<proteinExistence type="inferred from homology"/>
<evidence type="ECO:0000256" key="7">
    <source>
        <dbReference type="ARBA" id="ARBA00038093"/>
    </source>
</evidence>
<dbReference type="InterPro" id="IPR029060">
    <property type="entry name" value="PIN-like_dom_sf"/>
</dbReference>
<protein>
    <recommendedName>
        <fullName evidence="8">Ribonuclease VapC</fullName>
        <shortName evidence="8">RNase VapC</shortName>
        <ecNumber evidence="8">3.1.-.-</ecNumber>
    </recommendedName>
    <alternativeName>
        <fullName evidence="8">Toxin VapC</fullName>
    </alternativeName>
</protein>
<dbReference type="PANTHER" id="PTHR33653">
    <property type="entry name" value="RIBONUCLEASE VAPC2"/>
    <property type="match status" value="1"/>
</dbReference>
<dbReference type="GO" id="GO:0016787">
    <property type="term" value="F:hydrolase activity"/>
    <property type="evidence" value="ECO:0007669"/>
    <property type="project" value="UniProtKB-KW"/>
</dbReference>
<evidence type="ECO:0000259" key="9">
    <source>
        <dbReference type="Pfam" id="PF01850"/>
    </source>
</evidence>
<evidence type="ECO:0000256" key="3">
    <source>
        <dbReference type="ARBA" id="ARBA00022722"/>
    </source>
</evidence>
<evidence type="ECO:0000256" key="4">
    <source>
        <dbReference type="ARBA" id="ARBA00022723"/>
    </source>
</evidence>
<keyword evidence="11" id="KW-1185">Reference proteome</keyword>
<feature type="domain" description="PIN" evidence="9">
    <location>
        <begin position="3"/>
        <end position="126"/>
    </location>
</feature>
<keyword evidence="5 8" id="KW-0378">Hydrolase</keyword>
<keyword evidence="2 8" id="KW-1277">Toxin-antitoxin system</keyword>
<name>A0A543A0Y2_9ACTN</name>
<dbReference type="EMBL" id="VFOV01000001">
    <property type="protein sequence ID" value="TQL66259.1"/>
    <property type="molecule type" value="Genomic_DNA"/>
</dbReference>
<sequence>MTYLLDTNVVSELRRKRPDQAVVRWLAAQRDDDLYVSVLTIGELRKGALKLAVRGDDAVSESLTEWIDGLEQAYQERLLPVTLDVAKRWGALNADRPLPVVDSLLAATAIENGLTVATRNTKDFESTEVDVHNPFPEG</sequence>
<comment type="similarity">
    <text evidence="7 8">Belongs to the PINc/VapC protein family.</text>
</comment>
<keyword evidence="4 8" id="KW-0479">Metal-binding</keyword>
<dbReference type="HAMAP" id="MF_00265">
    <property type="entry name" value="VapC_Nob1"/>
    <property type="match status" value="1"/>
</dbReference>
<gene>
    <name evidence="8" type="primary">vapC</name>
    <name evidence="10" type="ORF">FB381_0109</name>
</gene>
<keyword evidence="8" id="KW-0800">Toxin</keyword>
<comment type="cofactor">
    <cofactor evidence="1 8">
        <name>Mg(2+)</name>
        <dbReference type="ChEBI" id="CHEBI:18420"/>
    </cofactor>
</comment>
<dbReference type="InterPro" id="IPR050556">
    <property type="entry name" value="Type_II_TA_system_RNase"/>
</dbReference>
<evidence type="ECO:0000313" key="10">
    <source>
        <dbReference type="EMBL" id="TQL66259.1"/>
    </source>
</evidence>